<dbReference type="Proteomes" id="UP000535890">
    <property type="component" value="Unassembled WGS sequence"/>
</dbReference>
<reference evidence="4 5" key="1">
    <citation type="submission" date="2020-07" db="EMBL/GenBank/DDBJ databases">
        <title>Sequencing the genomes of 1000 actinobacteria strains.</title>
        <authorList>
            <person name="Klenk H.-P."/>
        </authorList>
    </citation>
    <scope>NUCLEOTIDE SEQUENCE [LARGE SCALE GENOMIC DNA]</scope>
    <source>
        <strain evidence="4 5">DSM 45772</strain>
    </source>
</reference>
<evidence type="ECO:0000259" key="3">
    <source>
        <dbReference type="Pfam" id="PF05193"/>
    </source>
</evidence>
<evidence type="ECO:0000313" key="5">
    <source>
        <dbReference type="Proteomes" id="UP000535890"/>
    </source>
</evidence>
<feature type="domain" description="Peptidase M16 N-terminal" evidence="2">
    <location>
        <begin position="11"/>
        <end position="158"/>
    </location>
</feature>
<dbReference type="Pfam" id="PF05193">
    <property type="entry name" value="Peptidase_M16_C"/>
    <property type="match status" value="1"/>
</dbReference>
<dbReference type="GO" id="GO:0046872">
    <property type="term" value="F:metal ion binding"/>
    <property type="evidence" value="ECO:0007669"/>
    <property type="project" value="InterPro"/>
</dbReference>
<feature type="domain" description="Peptidase M16 C-terminal" evidence="3">
    <location>
        <begin position="167"/>
        <end position="348"/>
    </location>
</feature>
<dbReference type="EMBL" id="JACCBN010000001">
    <property type="protein sequence ID" value="NYD36406.1"/>
    <property type="molecule type" value="Genomic_DNA"/>
</dbReference>
<dbReference type="RefSeq" id="WP_179794087.1">
    <property type="nucleotide sequence ID" value="NZ_BAABHP010000028.1"/>
</dbReference>
<organism evidence="4 5">
    <name type="scientific">Actinomycetospora corticicola</name>
    <dbReference type="NCBI Taxonomy" id="663602"/>
    <lineage>
        <taxon>Bacteria</taxon>
        <taxon>Bacillati</taxon>
        <taxon>Actinomycetota</taxon>
        <taxon>Actinomycetes</taxon>
        <taxon>Pseudonocardiales</taxon>
        <taxon>Pseudonocardiaceae</taxon>
        <taxon>Actinomycetospora</taxon>
    </lineage>
</organism>
<dbReference type="InterPro" id="IPR011765">
    <property type="entry name" value="Pept_M16_N"/>
</dbReference>
<name>A0A7Y9DVU0_9PSEU</name>
<sequence>MARTVLPGGLRVVTEHVAGARSAAVGLWVDIGSRDEPGFDPAARGAAHFLEHLLFKGTARRSAREIAEEIDAVGGDLNAFTSKEHTCFYAHVLDSDLALAVDVVCDVVLGGVMDPADVEVERDVVLSEIAGRDDDPEDLLADDFDDLLLGDHPLGGPVVGSEESVGDMTRDVLARFHGAHYVPSRSVLAVAGNVAHADVLEAVAAAFAHRLSGDPAAAAARPDAPAVVRAPADRLSVREDDTEQAHLMLGVPSIRRGDPRWEAQLVLSTVLGGGTSSRLFQEVRERRGLAYSVYSSATGYSDLGVLNVYVGCAPERLGTAAGVLRTQLAELAEHGITAAELTRAQGQLRGEYVLGLEDTPSRMSWLGRRELDGPAAALDLDEALARVRAVTVDEVAAIASELFATPVTAAVVGPYADVDDLPDEVREVGE</sequence>
<proteinExistence type="inferred from homology"/>
<comment type="caution">
    <text evidence="4">The sequence shown here is derived from an EMBL/GenBank/DDBJ whole genome shotgun (WGS) entry which is preliminary data.</text>
</comment>
<dbReference type="AlphaFoldDB" id="A0A7Y9DVU0"/>
<dbReference type="PANTHER" id="PTHR11851">
    <property type="entry name" value="METALLOPROTEASE"/>
    <property type="match status" value="1"/>
</dbReference>
<dbReference type="SUPFAM" id="SSF63411">
    <property type="entry name" value="LuxS/MPP-like metallohydrolase"/>
    <property type="match status" value="2"/>
</dbReference>
<dbReference type="Pfam" id="PF00675">
    <property type="entry name" value="Peptidase_M16"/>
    <property type="match status" value="1"/>
</dbReference>
<dbReference type="InterPro" id="IPR007863">
    <property type="entry name" value="Peptidase_M16_C"/>
</dbReference>
<dbReference type="PANTHER" id="PTHR11851:SF49">
    <property type="entry name" value="MITOCHONDRIAL-PROCESSING PEPTIDASE SUBUNIT ALPHA"/>
    <property type="match status" value="1"/>
</dbReference>
<evidence type="ECO:0000256" key="1">
    <source>
        <dbReference type="ARBA" id="ARBA00007261"/>
    </source>
</evidence>
<keyword evidence="5" id="KW-1185">Reference proteome</keyword>
<evidence type="ECO:0000259" key="2">
    <source>
        <dbReference type="Pfam" id="PF00675"/>
    </source>
</evidence>
<dbReference type="InterPro" id="IPR050361">
    <property type="entry name" value="MPP/UQCRC_Complex"/>
</dbReference>
<dbReference type="InterPro" id="IPR011249">
    <property type="entry name" value="Metalloenz_LuxS/M16"/>
</dbReference>
<gene>
    <name evidence="4" type="ORF">BJ983_002508</name>
</gene>
<comment type="similarity">
    <text evidence="1">Belongs to the peptidase M16 family.</text>
</comment>
<dbReference type="Gene3D" id="3.30.830.10">
    <property type="entry name" value="Metalloenzyme, LuxS/M16 peptidase-like"/>
    <property type="match status" value="2"/>
</dbReference>
<evidence type="ECO:0000313" key="4">
    <source>
        <dbReference type="EMBL" id="NYD36406.1"/>
    </source>
</evidence>
<protein>
    <submittedName>
        <fullName evidence="4">Putative Zn-dependent peptidase</fullName>
    </submittedName>
</protein>
<accession>A0A7Y9DVU0</accession>